<name>A0A8S3GHA1_9BILA</name>
<sequence length="81" mass="9647">MSLTNSFNEEQIHILVLNEAEDKSKELYRLKKVCIYFKCNEMNFGLWPQVIRTTSLKMSNSSFSAVNDSSTMYMRYEWTFQ</sequence>
<dbReference type="AlphaFoldDB" id="A0A8S3GHA1"/>
<accession>A0A8S3GHA1</accession>
<evidence type="ECO:0000313" key="1">
    <source>
        <dbReference type="EMBL" id="CAF5163836.1"/>
    </source>
</evidence>
<proteinExistence type="predicted"/>
<reference evidence="1" key="1">
    <citation type="submission" date="2021-02" db="EMBL/GenBank/DDBJ databases">
        <authorList>
            <person name="Nowell W R."/>
        </authorList>
    </citation>
    <scope>NUCLEOTIDE SEQUENCE</scope>
</reference>
<gene>
    <name evidence="1" type="ORF">BYL167_LOCUS75371</name>
</gene>
<dbReference type="EMBL" id="CAJOBH010269763">
    <property type="protein sequence ID" value="CAF5163836.1"/>
    <property type="molecule type" value="Genomic_DNA"/>
</dbReference>
<feature type="non-terminal residue" evidence="1">
    <location>
        <position position="1"/>
    </location>
</feature>
<comment type="caution">
    <text evidence="1">The sequence shown here is derived from an EMBL/GenBank/DDBJ whole genome shotgun (WGS) entry which is preliminary data.</text>
</comment>
<dbReference type="Proteomes" id="UP000681967">
    <property type="component" value="Unassembled WGS sequence"/>
</dbReference>
<evidence type="ECO:0000313" key="2">
    <source>
        <dbReference type="Proteomes" id="UP000681967"/>
    </source>
</evidence>
<organism evidence="1 2">
    <name type="scientific">Rotaria magnacalcarata</name>
    <dbReference type="NCBI Taxonomy" id="392030"/>
    <lineage>
        <taxon>Eukaryota</taxon>
        <taxon>Metazoa</taxon>
        <taxon>Spiralia</taxon>
        <taxon>Gnathifera</taxon>
        <taxon>Rotifera</taxon>
        <taxon>Eurotatoria</taxon>
        <taxon>Bdelloidea</taxon>
        <taxon>Philodinida</taxon>
        <taxon>Philodinidae</taxon>
        <taxon>Rotaria</taxon>
    </lineage>
</organism>
<protein>
    <submittedName>
        <fullName evidence="1">Uncharacterized protein</fullName>
    </submittedName>
</protein>